<dbReference type="Proteomes" id="UP000199451">
    <property type="component" value="Unassembled WGS sequence"/>
</dbReference>
<dbReference type="EMBL" id="FNHL01000003">
    <property type="protein sequence ID" value="SDM72230.1"/>
    <property type="molecule type" value="Genomic_DNA"/>
</dbReference>
<dbReference type="RefSeq" id="WP_089697716.1">
    <property type="nucleotide sequence ID" value="NZ_FNHL01000003.1"/>
</dbReference>
<keyword evidence="1" id="KW-1133">Transmembrane helix</keyword>
<sequence length="115" mass="12756">MFDADPVLHPEDRPDADDEAGPWLAILVVATVAWAALATLDWRLLSEGTFLWATVRSLYALVFAPLAAAALVQDTRMLGLDDVEFGRLKWVYAGVALLFPPVCVVYLLDRRRRTG</sequence>
<keyword evidence="1" id="KW-0812">Transmembrane</keyword>
<reference evidence="3" key="1">
    <citation type="submission" date="2016-10" db="EMBL/GenBank/DDBJ databases">
        <authorList>
            <person name="Varghese N."/>
            <person name="Submissions S."/>
        </authorList>
    </citation>
    <scope>NUCLEOTIDE SEQUENCE [LARGE SCALE GENOMIC DNA]</scope>
    <source>
        <strain evidence="3">CGMCC 1.10119</strain>
    </source>
</reference>
<evidence type="ECO:0000256" key="1">
    <source>
        <dbReference type="SAM" id="Phobius"/>
    </source>
</evidence>
<evidence type="ECO:0000313" key="2">
    <source>
        <dbReference type="EMBL" id="SDM72230.1"/>
    </source>
</evidence>
<keyword evidence="3" id="KW-1185">Reference proteome</keyword>
<dbReference type="OrthoDB" id="342446at2157"/>
<proteinExistence type="predicted"/>
<dbReference type="AlphaFoldDB" id="A0A1G9VJF0"/>
<feature type="transmembrane region" description="Helical" evidence="1">
    <location>
        <begin position="90"/>
        <end position="108"/>
    </location>
</feature>
<feature type="transmembrane region" description="Helical" evidence="1">
    <location>
        <begin position="20"/>
        <end position="38"/>
    </location>
</feature>
<feature type="transmembrane region" description="Helical" evidence="1">
    <location>
        <begin position="50"/>
        <end position="70"/>
    </location>
</feature>
<organism evidence="2 3">
    <name type="scientific">Halogranum gelatinilyticum</name>
    <dbReference type="NCBI Taxonomy" id="660521"/>
    <lineage>
        <taxon>Archaea</taxon>
        <taxon>Methanobacteriati</taxon>
        <taxon>Methanobacteriota</taxon>
        <taxon>Stenosarchaea group</taxon>
        <taxon>Halobacteria</taxon>
        <taxon>Halobacteriales</taxon>
        <taxon>Haloferacaceae</taxon>
    </lineage>
</organism>
<evidence type="ECO:0000313" key="3">
    <source>
        <dbReference type="Proteomes" id="UP000199451"/>
    </source>
</evidence>
<gene>
    <name evidence="2" type="ORF">SAMN04487949_2401</name>
</gene>
<accession>A0A1G9VJF0</accession>
<protein>
    <submittedName>
        <fullName evidence="2">Uncharacterized protein</fullName>
    </submittedName>
</protein>
<name>A0A1G9VJF0_9EURY</name>
<keyword evidence="1" id="KW-0472">Membrane</keyword>